<dbReference type="CDD" id="cd15539">
    <property type="entry name" value="PHD1_AIRE"/>
    <property type="match status" value="1"/>
</dbReference>
<evidence type="ECO:0000313" key="7">
    <source>
        <dbReference type="Ensembl" id="ENSLLEP00000008339.1"/>
    </source>
</evidence>
<feature type="domain" description="PHD-type" evidence="6">
    <location>
        <begin position="85"/>
        <end position="132"/>
    </location>
</feature>
<dbReference type="InterPro" id="IPR019786">
    <property type="entry name" value="Zinc_finger_PHD-type_CS"/>
</dbReference>
<dbReference type="GO" id="GO:0008270">
    <property type="term" value="F:zinc ion binding"/>
    <property type="evidence" value="ECO:0007669"/>
    <property type="project" value="UniProtKB-KW"/>
</dbReference>
<feature type="compositionally biased region" description="Polar residues" evidence="5">
    <location>
        <begin position="1"/>
        <end position="12"/>
    </location>
</feature>
<dbReference type="GeneTree" id="ENSGT00940000161104"/>
<feature type="region of interest" description="Disordered" evidence="5">
    <location>
        <begin position="1"/>
        <end position="55"/>
    </location>
</feature>
<dbReference type="PROSITE" id="PS50016">
    <property type="entry name" value="ZF_PHD_2"/>
    <property type="match status" value="1"/>
</dbReference>
<dbReference type="Proteomes" id="UP000694569">
    <property type="component" value="Unplaced"/>
</dbReference>
<dbReference type="PANTHER" id="PTHR46386">
    <property type="entry name" value="NUCLEAR BODY PROTEIN SP140"/>
    <property type="match status" value="1"/>
</dbReference>
<accession>A0A8C5M8D1</accession>
<reference evidence="7" key="1">
    <citation type="submission" date="2025-08" db="UniProtKB">
        <authorList>
            <consortium name="Ensembl"/>
        </authorList>
    </citation>
    <scope>IDENTIFICATION</scope>
</reference>
<dbReference type="InterPro" id="IPR043563">
    <property type="entry name" value="Sp110/Sp140/Sp140L-like"/>
</dbReference>
<keyword evidence="3" id="KW-0862">Zinc</keyword>
<dbReference type="InterPro" id="IPR001965">
    <property type="entry name" value="Znf_PHD"/>
</dbReference>
<dbReference type="PROSITE" id="PS01359">
    <property type="entry name" value="ZF_PHD_1"/>
    <property type="match status" value="1"/>
</dbReference>
<dbReference type="Ensembl" id="ENSLLET00000008671.1">
    <property type="protein sequence ID" value="ENSLLEP00000008339.1"/>
    <property type="gene ID" value="ENSLLEG00000005296.1"/>
</dbReference>
<evidence type="ECO:0000256" key="5">
    <source>
        <dbReference type="SAM" id="MobiDB-lite"/>
    </source>
</evidence>
<dbReference type="InterPro" id="IPR011011">
    <property type="entry name" value="Znf_FYVE_PHD"/>
</dbReference>
<reference evidence="7" key="2">
    <citation type="submission" date="2025-09" db="UniProtKB">
        <authorList>
            <consortium name="Ensembl"/>
        </authorList>
    </citation>
    <scope>IDENTIFICATION</scope>
</reference>
<dbReference type="OrthoDB" id="9893097at2759"/>
<dbReference type="SUPFAM" id="SSF57903">
    <property type="entry name" value="FYVE/PHD zinc finger"/>
    <property type="match status" value="1"/>
</dbReference>
<name>A0A8C5M8D1_9ANUR</name>
<dbReference type="PANTHER" id="PTHR46386:SF11">
    <property type="entry name" value="AUTOIMMUNE REGULATOR"/>
    <property type="match status" value="1"/>
</dbReference>
<proteinExistence type="predicted"/>
<dbReference type="AlphaFoldDB" id="A0A8C5M8D1"/>
<dbReference type="InterPro" id="IPR019787">
    <property type="entry name" value="Znf_PHD-finger"/>
</dbReference>
<dbReference type="GO" id="GO:0000981">
    <property type="term" value="F:DNA-binding transcription factor activity, RNA polymerase II-specific"/>
    <property type="evidence" value="ECO:0007669"/>
    <property type="project" value="TreeGrafter"/>
</dbReference>
<dbReference type="SMART" id="SM00249">
    <property type="entry name" value="PHD"/>
    <property type="match status" value="1"/>
</dbReference>
<dbReference type="Gene3D" id="3.30.40.10">
    <property type="entry name" value="Zinc/RING finger domain, C3HC4 (zinc finger)"/>
    <property type="match status" value="1"/>
</dbReference>
<protein>
    <recommendedName>
        <fullName evidence="6">PHD-type domain-containing protein</fullName>
    </recommendedName>
</protein>
<evidence type="ECO:0000256" key="4">
    <source>
        <dbReference type="PROSITE-ProRule" id="PRU00146"/>
    </source>
</evidence>
<dbReference type="GO" id="GO:0005634">
    <property type="term" value="C:nucleus"/>
    <property type="evidence" value="ECO:0007669"/>
    <property type="project" value="TreeGrafter"/>
</dbReference>
<keyword evidence="2 4" id="KW-0863">Zinc-finger</keyword>
<evidence type="ECO:0000256" key="1">
    <source>
        <dbReference type="ARBA" id="ARBA00022723"/>
    </source>
</evidence>
<dbReference type="Pfam" id="PF00628">
    <property type="entry name" value="PHD"/>
    <property type="match status" value="1"/>
</dbReference>
<dbReference type="InterPro" id="IPR013083">
    <property type="entry name" value="Znf_RING/FYVE/PHD"/>
</dbReference>
<keyword evidence="1" id="KW-0479">Metal-binding</keyword>
<sequence length="408" mass="44578">MACSQVPENTPSYKAPSTVCSPGDGKPLIFTISRSASTTGENTGSHSTEKQVQKESELEALEKNKKNEPLKLTIRPKLASQHSNDDECSVCHDGGELLCCDGCPHSFHLSCLVPPLTHIPSGTWRCDTCNAGRPTQDEKSSNTVEENTSLCVKETSRDSVPKRNDNSNADTCELHSIKENTSNCSDQPQLASQPEMSVIPVALPENSLQHHSQSSCQPPPKSQYCNQPILRICATQAPIQHSCPQLPPKPLVNTAHDFQTGPHYTHHHQRCSTPISEIPRPQTQPQNYPLLGHQACPNPATQTLYSSTELVHQRDLSLLPLAEKILPCEDSPVEPRDEVRPVSVSRCDIRPPQVLRMDPCPTAPSADPSSGVIKTDGEDIKVPAEAAGHNLTLSRHELECLITELLAR</sequence>
<evidence type="ECO:0000259" key="6">
    <source>
        <dbReference type="PROSITE" id="PS50016"/>
    </source>
</evidence>
<evidence type="ECO:0000313" key="8">
    <source>
        <dbReference type="Proteomes" id="UP000694569"/>
    </source>
</evidence>
<evidence type="ECO:0000256" key="3">
    <source>
        <dbReference type="ARBA" id="ARBA00022833"/>
    </source>
</evidence>
<organism evidence="7 8">
    <name type="scientific">Leptobrachium leishanense</name>
    <name type="common">Leishan spiny toad</name>
    <dbReference type="NCBI Taxonomy" id="445787"/>
    <lineage>
        <taxon>Eukaryota</taxon>
        <taxon>Metazoa</taxon>
        <taxon>Chordata</taxon>
        <taxon>Craniata</taxon>
        <taxon>Vertebrata</taxon>
        <taxon>Euteleostomi</taxon>
        <taxon>Amphibia</taxon>
        <taxon>Batrachia</taxon>
        <taxon>Anura</taxon>
        <taxon>Pelobatoidea</taxon>
        <taxon>Megophryidae</taxon>
        <taxon>Leptobrachium</taxon>
    </lineage>
</organism>
<evidence type="ECO:0000256" key="2">
    <source>
        <dbReference type="ARBA" id="ARBA00022771"/>
    </source>
</evidence>
<keyword evidence="8" id="KW-1185">Reference proteome</keyword>
<feature type="compositionally biased region" description="Polar residues" evidence="5">
    <location>
        <begin position="32"/>
        <end position="46"/>
    </location>
</feature>